<gene>
    <name evidence="1" type="ORF">FSB_LOCUS21570</name>
</gene>
<evidence type="ECO:0000313" key="1">
    <source>
        <dbReference type="EMBL" id="SPC93688.1"/>
    </source>
</evidence>
<reference evidence="1" key="1">
    <citation type="submission" date="2018-02" db="EMBL/GenBank/DDBJ databases">
        <authorList>
            <person name="Cohen D.B."/>
            <person name="Kent A.D."/>
        </authorList>
    </citation>
    <scope>NUCLEOTIDE SEQUENCE</scope>
</reference>
<organism evidence="1">
    <name type="scientific">Fagus sylvatica</name>
    <name type="common">Beechnut</name>
    <dbReference type="NCBI Taxonomy" id="28930"/>
    <lineage>
        <taxon>Eukaryota</taxon>
        <taxon>Viridiplantae</taxon>
        <taxon>Streptophyta</taxon>
        <taxon>Embryophyta</taxon>
        <taxon>Tracheophyta</taxon>
        <taxon>Spermatophyta</taxon>
        <taxon>Magnoliopsida</taxon>
        <taxon>eudicotyledons</taxon>
        <taxon>Gunneridae</taxon>
        <taxon>Pentapetalae</taxon>
        <taxon>rosids</taxon>
        <taxon>fabids</taxon>
        <taxon>Fagales</taxon>
        <taxon>Fagaceae</taxon>
        <taxon>Fagus</taxon>
    </lineage>
</organism>
<name>A0A2N9G282_FAGSY</name>
<sequence>MVPRTEATGSVFGPFEDSFPIGIPARPGLRINLFASQEDSARKRGNIGRKVPEFSAQPYFVGLFLRAWPCTGASLGSQDMDPANRGRWNVPYAKGYRIEDLIIRFRMVKERSVRFSFRSGQQSGQTLVKLGQPWSNLVEFGQSSPNSWEMYPGPHFEGFWAWWTLVGSETARSNLGQISVNLGQPRRAVCLGSRANPSGVQMDIPGFGKDRTRCEEMVRGSKWRNVAHVWELARDHHARRVMDPREDSDQRSVFAYTSYR</sequence>
<dbReference type="AlphaFoldDB" id="A0A2N9G282"/>
<proteinExistence type="predicted"/>
<accession>A0A2N9G282</accession>
<protein>
    <submittedName>
        <fullName evidence="1">Uncharacterized protein</fullName>
    </submittedName>
</protein>
<dbReference type="EMBL" id="OIVN01001415">
    <property type="protein sequence ID" value="SPC93688.1"/>
    <property type="molecule type" value="Genomic_DNA"/>
</dbReference>